<organism evidence="1 2">
    <name type="scientific">Dreissena polymorpha</name>
    <name type="common">Zebra mussel</name>
    <name type="synonym">Mytilus polymorpha</name>
    <dbReference type="NCBI Taxonomy" id="45954"/>
    <lineage>
        <taxon>Eukaryota</taxon>
        <taxon>Metazoa</taxon>
        <taxon>Spiralia</taxon>
        <taxon>Lophotrochozoa</taxon>
        <taxon>Mollusca</taxon>
        <taxon>Bivalvia</taxon>
        <taxon>Autobranchia</taxon>
        <taxon>Heteroconchia</taxon>
        <taxon>Euheterodonta</taxon>
        <taxon>Imparidentia</taxon>
        <taxon>Neoheterodontei</taxon>
        <taxon>Myida</taxon>
        <taxon>Dreissenoidea</taxon>
        <taxon>Dreissenidae</taxon>
        <taxon>Dreissena</taxon>
    </lineage>
</organism>
<name>A0A9D4S9N4_DREPO</name>
<reference evidence="1" key="1">
    <citation type="journal article" date="2019" name="bioRxiv">
        <title>The Genome of the Zebra Mussel, Dreissena polymorpha: A Resource for Invasive Species Research.</title>
        <authorList>
            <person name="McCartney M.A."/>
            <person name="Auch B."/>
            <person name="Kono T."/>
            <person name="Mallez S."/>
            <person name="Zhang Y."/>
            <person name="Obille A."/>
            <person name="Becker A."/>
            <person name="Abrahante J.E."/>
            <person name="Garbe J."/>
            <person name="Badalamenti J.P."/>
            <person name="Herman A."/>
            <person name="Mangelson H."/>
            <person name="Liachko I."/>
            <person name="Sullivan S."/>
            <person name="Sone E.D."/>
            <person name="Koren S."/>
            <person name="Silverstein K.A.T."/>
            <person name="Beckman K.B."/>
            <person name="Gohl D.M."/>
        </authorList>
    </citation>
    <scope>NUCLEOTIDE SEQUENCE</scope>
    <source>
        <strain evidence="1">Duluth1</strain>
        <tissue evidence="1">Whole animal</tissue>
    </source>
</reference>
<accession>A0A9D4S9N4</accession>
<evidence type="ECO:0000313" key="2">
    <source>
        <dbReference type="Proteomes" id="UP000828390"/>
    </source>
</evidence>
<protein>
    <submittedName>
        <fullName evidence="1">Uncharacterized protein</fullName>
    </submittedName>
</protein>
<reference evidence="1" key="2">
    <citation type="submission" date="2020-11" db="EMBL/GenBank/DDBJ databases">
        <authorList>
            <person name="McCartney M.A."/>
            <person name="Auch B."/>
            <person name="Kono T."/>
            <person name="Mallez S."/>
            <person name="Becker A."/>
            <person name="Gohl D.M."/>
            <person name="Silverstein K.A.T."/>
            <person name="Koren S."/>
            <person name="Bechman K.B."/>
            <person name="Herman A."/>
            <person name="Abrahante J.E."/>
            <person name="Garbe J."/>
        </authorList>
    </citation>
    <scope>NUCLEOTIDE SEQUENCE</scope>
    <source>
        <strain evidence="1">Duluth1</strain>
        <tissue evidence="1">Whole animal</tissue>
    </source>
</reference>
<evidence type="ECO:0000313" key="1">
    <source>
        <dbReference type="EMBL" id="KAH3895680.1"/>
    </source>
</evidence>
<keyword evidence="2" id="KW-1185">Reference proteome</keyword>
<proteinExistence type="predicted"/>
<dbReference type="EMBL" id="JAIWYP010000001">
    <property type="protein sequence ID" value="KAH3895680.1"/>
    <property type="molecule type" value="Genomic_DNA"/>
</dbReference>
<sequence length="116" mass="13178">MHFLLRRGQENLGSLTIQPGESLYTRSSQNQQKITGLTIRLMIPQEKERSMSTLAVRFVQSDTLRRFFTLGANVTQPEKSPTTMGIEPGTSRFQIRQTLYYIAIKASSYSNFSKAV</sequence>
<dbReference type="Proteomes" id="UP000828390">
    <property type="component" value="Unassembled WGS sequence"/>
</dbReference>
<comment type="caution">
    <text evidence="1">The sequence shown here is derived from an EMBL/GenBank/DDBJ whole genome shotgun (WGS) entry which is preliminary data.</text>
</comment>
<dbReference type="AlphaFoldDB" id="A0A9D4S9N4"/>
<gene>
    <name evidence="1" type="ORF">DPMN_019845</name>
</gene>